<sequence>MSQSTSYSLASRESIIKYEDSFKTLENISKYGHSLNESDLKGSSLFLSSIDLPKTYKVFGEEQFAYYLKTYNLNEKEAFLNNNCSNKKRFIKLIFQDGYIIVNKKFLLKYFKSFNEMTLTVNTILLNTISKNDFQTILKFYYSKNVEISLFNCIGLYRICEIFNVDKVFKKHITEYIISNYVKLSKTIHFYIHQQSLKKFNDQFCLRNEKEFDDIQRLIFIFKWKFNFGF</sequence>
<dbReference type="Gene3D" id="3.30.710.10">
    <property type="entry name" value="Potassium Channel Kv1.1, Chain A"/>
    <property type="match status" value="1"/>
</dbReference>
<dbReference type="SUPFAM" id="SSF54695">
    <property type="entry name" value="POZ domain"/>
    <property type="match status" value="1"/>
</dbReference>
<dbReference type="WBParaSite" id="PTRK_0001406400.1">
    <property type="protein sequence ID" value="PTRK_0001406400.1"/>
    <property type="gene ID" value="PTRK_0001406400"/>
</dbReference>
<dbReference type="InterPro" id="IPR000210">
    <property type="entry name" value="BTB/POZ_dom"/>
</dbReference>
<keyword evidence="2" id="KW-1185">Reference proteome</keyword>
<proteinExistence type="predicted"/>
<feature type="domain" description="BTB" evidence="1">
    <location>
        <begin position="106"/>
        <end position="171"/>
    </location>
</feature>
<protein>
    <submittedName>
        <fullName evidence="3">BTB domain-containing protein</fullName>
    </submittedName>
</protein>
<dbReference type="STRING" id="131310.A0A0N4ZZ49"/>
<dbReference type="AlphaFoldDB" id="A0A0N4ZZ49"/>
<evidence type="ECO:0000313" key="2">
    <source>
        <dbReference type="Proteomes" id="UP000038045"/>
    </source>
</evidence>
<name>A0A0N4ZZ49_PARTI</name>
<dbReference type="InterPro" id="IPR011333">
    <property type="entry name" value="SKP1/BTB/POZ_sf"/>
</dbReference>
<evidence type="ECO:0000259" key="1">
    <source>
        <dbReference type="Pfam" id="PF00651"/>
    </source>
</evidence>
<reference evidence="3" key="1">
    <citation type="submission" date="2017-02" db="UniProtKB">
        <authorList>
            <consortium name="WormBaseParasite"/>
        </authorList>
    </citation>
    <scope>IDENTIFICATION</scope>
</reference>
<evidence type="ECO:0000313" key="3">
    <source>
        <dbReference type="WBParaSite" id="PTRK_0001406400.1"/>
    </source>
</evidence>
<dbReference type="Proteomes" id="UP000038045">
    <property type="component" value="Unplaced"/>
</dbReference>
<accession>A0A0N4ZZ49</accession>
<organism evidence="2 3">
    <name type="scientific">Parastrongyloides trichosuri</name>
    <name type="common">Possum-specific nematode worm</name>
    <dbReference type="NCBI Taxonomy" id="131310"/>
    <lineage>
        <taxon>Eukaryota</taxon>
        <taxon>Metazoa</taxon>
        <taxon>Ecdysozoa</taxon>
        <taxon>Nematoda</taxon>
        <taxon>Chromadorea</taxon>
        <taxon>Rhabditida</taxon>
        <taxon>Tylenchina</taxon>
        <taxon>Panagrolaimomorpha</taxon>
        <taxon>Strongyloidoidea</taxon>
        <taxon>Strongyloididae</taxon>
        <taxon>Parastrongyloides</taxon>
    </lineage>
</organism>
<dbReference type="Pfam" id="PF00651">
    <property type="entry name" value="BTB"/>
    <property type="match status" value="1"/>
</dbReference>